<protein>
    <submittedName>
        <fullName evidence="2">Uncharacterized protein</fullName>
    </submittedName>
</protein>
<evidence type="ECO:0000313" key="2">
    <source>
        <dbReference type="EMBL" id="MEE4590279.1"/>
    </source>
</evidence>
<accession>A0ABD5JT76</accession>
<evidence type="ECO:0000256" key="1">
    <source>
        <dbReference type="SAM" id="Phobius"/>
    </source>
</evidence>
<reference evidence="2 3" key="1">
    <citation type="submission" date="2023-11" db="EMBL/GenBank/DDBJ databases">
        <title>30 novel species of actinomycetes from the DSMZ collection.</title>
        <authorList>
            <person name="Nouioui I."/>
        </authorList>
    </citation>
    <scope>NUCLEOTIDE SEQUENCE [LARGE SCALE GENOMIC DNA]</scope>
    <source>
        <strain evidence="2 3">DSM 41602</strain>
    </source>
</reference>
<evidence type="ECO:0000313" key="3">
    <source>
        <dbReference type="Proteomes" id="UP001354649"/>
    </source>
</evidence>
<dbReference type="Gene3D" id="3.40.366.10">
    <property type="entry name" value="Malonyl-Coenzyme A Acyl Carrier Protein, domain 2"/>
    <property type="match status" value="1"/>
</dbReference>
<dbReference type="AlphaFoldDB" id="A0ABD5JT76"/>
<feature type="non-terminal residue" evidence="2">
    <location>
        <position position="76"/>
    </location>
</feature>
<dbReference type="EMBL" id="JAZBJQ010000189">
    <property type="protein sequence ID" value="MEE4590279.1"/>
    <property type="molecule type" value="Genomic_DNA"/>
</dbReference>
<gene>
    <name evidence="2" type="ORF">V2K49_46330</name>
</gene>
<name>A0ABD5JT76_9ACTN</name>
<keyword evidence="1" id="KW-1133">Transmembrane helix</keyword>
<feature type="transmembrane region" description="Helical" evidence="1">
    <location>
        <begin position="12"/>
        <end position="32"/>
    </location>
</feature>
<dbReference type="SUPFAM" id="SSF52151">
    <property type="entry name" value="FabD/lysophospholipase-like"/>
    <property type="match status" value="1"/>
</dbReference>
<dbReference type="InterPro" id="IPR016035">
    <property type="entry name" value="Acyl_Trfase/lysoPLipase"/>
</dbReference>
<dbReference type="Proteomes" id="UP001354649">
    <property type="component" value="Unassembled WGS sequence"/>
</dbReference>
<comment type="caution">
    <text evidence="2">The sequence shown here is derived from an EMBL/GenBank/DDBJ whole genome shotgun (WGS) entry which is preliminary data.</text>
</comment>
<sequence length="76" mass="7842">MVGVDRDELLGGLGSVVVGAAVGGGLGVVFAGQGSQRLGMGRGLYEAYPVFAGAWDEVCGELDRYLERPLGEVVWG</sequence>
<keyword evidence="1" id="KW-0472">Membrane</keyword>
<dbReference type="InterPro" id="IPR001227">
    <property type="entry name" value="Ac_transferase_dom_sf"/>
</dbReference>
<organism evidence="2 3">
    <name type="scientific">Streptomyces antimycoticus</name>
    <dbReference type="NCBI Taxonomy" id="68175"/>
    <lineage>
        <taxon>Bacteria</taxon>
        <taxon>Bacillati</taxon>
        <taxon>Actinomycetota</taxon>
        <taxon>Actinomycetes</taxon>
        <taxon>Kitasatosporales</taxon>
        <taxon>Streptomycetaceae</taxon>
        <taxon>Streptomyces</taxon>
        <taxon>Streptomyces violaceusniger group</taxon>
    </lineage>
</organism>
<proteinExistence type="predicted"/>
<keyword evidence="1" id="KW-0812">Transmembrane</keyword>